<feature type="compositionally biased region" description="Polar residues" evidence="1">
    <location>
        <begin position="1"/>
        <end position="14"/>
    </location>
</feature>
<gene>
    <name evidence="2" type="ORF">QJS10_CPA10g01200</name>
</gene>
<evidence type="ECO:0000256" key="1">
    <source>
        <dbReference type="SAM" id="MobiDB-lite"/>
    </source>
</evidence>
<dbReference type="Proteomes" id="UP001180020">
    <property type="component" value="Unassembled WGS sequence"/>
</dbReference>
<keyword evidence="3" id="KW-1185">Reference proteome</keyword>
<protein>
    <submittedName>
        <fullName evidence="2">Uncharacterized protein</fullName>
    </submittedName>
</protein>
<reference evidence="2" key="2">
    <citation type="submission" date="2023-06" db="EMBL/GenBank/DDBJ databases">
        <authorList>
            <person name="Ma L."/>
            <person name="Liu K.-W."/>
            <person name="Li Z."/>
            <person name="Hsiao Y.-Y."/>
            <person name="Qi Y."/>
            <person name="Fu T."/>
            <person name="Tang G."/>
            <person name="Zhang D."/>
            <person name="Sun W.-H."/>
            <person name="Liu D.-K."/>
            <person name="Li Y."/>
            <person name="Chen G.-Z."/>
            <person name="Liu X.-D."/>
            <person name="Liao X.-Y."/>
            <person name="Jiang Y.-T."/>
            <person name="Yu X."/>
            <person name="Hao Y."/>
            <person name="Huang J."/>
            <person name="Zhao X.-W."/>
            <person name="Ke S."/>
            <person name="Chen Y.-Y."/>
            <person name="Wu W.-L."/>
            <person name="Hsu J.-L."/>
            <person name="Lin Y.-F."/>
            <person name="Huang M.-D."/>
            <person name="Li C.-Y."/>
            <person name="Huang L."/>
            <person name="Wang Z.-W."/>
            <person name="Zhao X."/>
            <person name="Zhong W.-Y."/>
            <person name="Peng D.-H."/>
            <person name="Ahmad S."/>
            <person name="Lan S."/>
            <person name="Zhang J.-S."/>
            <person name="Tsai W.-C."/>
            <person name="Van De Peer Y."/>
            <person name="Liu Z.-J."/>
        </authorList>
    </citation>
    <scope>NUCLEOTIDE SEQUENCE</scope>
    <source>
        <strain evidence="2">CP</strain>
        <tissue evidence="2">Leaves</tissue>
    </source>
</reference>
<proteinExistence type="predicted"/>
<name>A0AAV9DZU1_ACOCL</name>
<organism evidence="2 3">
    <name type="scientific">Acorus calamus</name>
    <name type="common">Sweet flag</name>
    <dbReference type="NCBI Taxonomy" id="4465"/>
    <lineage>
        <taxon>Eukaryota</taxon>
        <taxon>Viridiplantae</taxon>
        <taxon>Streptophyta</taxon>
        <taxon>Embryophyta</taxon>
        <taxon>Tracheophyta</taxon>
        <taxon>Spermatophyta</taxon>
        <taxon>Magnoliopsida</taxon>
        <taxon>Liliopsida</taxon>
        <taxon>Acoraceae</taxon>
        <taxon>Acorus</taxon>
    </lineage>
</organism>
<comment type="caution">
    <text evidence="2">The sequence shown here is derived from an EMBL/GenBank/DDBJ whole genome shotgun (WGS) entry which is preliminary data.</text>
</comment>
<sequence length="62" mass="7095">MTLKCVSQTASLQRRASERLTKDAPSSSIVPYREEDVAHDDVLEYEDEIEVQEVAVREVERS</sequence>
<evidence type="ECO:0000313" key="2">
    <source>
        <dbReference type="EMBL" id="KAK1306634.1"/>
    </source>
</evidence>
<reference evidence="2" key="1">
    <citation type="journal article" date="2023" name="Nat. Commun.">
        <title>Diploid and tetraploid genomes of Acorus and the evolution of monocots.</title>
        <authorList>
            <person name="Ma L."/>
            <person name="Liu K.W."/>
            <person name="Li Z."/>
            <person name="Hsiao Y.Y."/>
            <person name="Qi Y."/>
            <person name="Fu T."/>
            <person name="Tang G.D."/>
            <person name="Zhang D."/>
            <person name="Sun W.H."/>
            <person name="Liu D.K."/>
            <person name="Li Y."/>
            <person name="Chen G.Z."/>
            <person name="Liu X.D."/>
            <person name="Liao X.Y."/>
            <person name="Jiang Y.T."/>
            <person name="Yu X."/>
            <person name="Hao Y."/>
            <person name="Huang J."/>
            <person name="Zhao X.W."/>
            <person name="Ke S."/>
            <person name="Chen Y.Y."/>
            <person name="Wu W.L."/>
            <person name="Hsu J.L."/>
            <person name="Lin Y.F."/>
            <person name="Huang M.D."/>
            <person name="Li C.Y."/>
            <person name="Huang L."/>
            <person name="Wang Z.W."/>
            <person name="Zhao X."/>
            <person name="Zhong W.Y."/>
            <person name="Peng D.H."/>
            <person name="Ahmad S."/>
            <person name="Lan S."/>
            <person name="Zhang J.S."/>
            <person name="Tsai W.C."/>
            <person name="Van de Peer Y."/>
            <person name="Liu Z.J."/>
        </authorList>
    </citation>
    <scope>NUCLEOTIDE SEQUENCE</scope>
    <source>
        <strain evidence="2">CP</strain>
    </source>
</reference>
<feature type="region of interest" description="Disordered" evidence="1">
    <location>
        <begin position="1"/>
        <end position="27"/>
    </location>
</feature>
<accession>A0AAV9DZU1</accession>
<evidence type="ECO:0000313" key="3">
    <source>
        <dbReference type="Proteomes" id="UP001180020"/>
    </source>
</evidence>
<dbReference type="EMBL" id="JAUJYO010000010">
    <property type="protein sequence ID" value="KAK1306634.1"/>
    <property type="molecule type" value="Genomic_DNA"/>
</dbReference>
<dbReference type="AlphaFoldDB" id="A0AAV9DZU1"/>